<name>A0A915DC22_9BILA</name>
<evidence type="ECO:0000313" key="1">
    <source>
        <dbReference type="Proteomes" id="UP000887574"/>
    </source>
</evidence>
<evidence type="ECO:0000313" key="2">
    <source>
        <dbReference type="WBParaSite" id="jg18059"/>
    </source>
</evidence>
<sequence length="190" mass="22102">MCPEESTYEQRDKMISSIIDYYFEKHQPNLNVPVEISQQFRSKYDSMIDIQAKFRRPKFTGEKYTVLESGDPMGLSEEEYDEVVKNYSADLLQDQVTEKLGHMNHLSSFEKLLKIQGLGKQARPMGKEVRRMMTQQLIDSFSQQDRDNIYADNRFNNLGAPLKETLRQSQACFSYKISHTTSFIAPVTFS</sequence>
<organism evidence="1 2">
    <name type="scientific">Ditylenchus dipsaci</name>
    <dbReference type="NCBI Taxonomy" id="166011"/>
    <lineage>
        <taxon>Eukaryota</taxon>
        <taxon>Metazoa</taxon>
        <taxon>Ecdysozoa</taxon>
        <taxon>Nematoda</taxon>
        <taxon>Chromadorea</taxon>
        <taxon>Rhabditida</taxon>
        <taxon>Tylenchina</taxon>
        <taxon>Tylenchomorpha</taxon>
        <taxon>Sphaerularioidea</taxon>
        <taxon>Anguinidae</taxon>
        <taxon>Anguininae</taxon>
        <taxon>Ditylenchus</taxon>
    </lineage>
</organism>
<accession>A0A915DC22</accession>
<reference evidence="2" key="1">
    <citation type="submission" date="2022-11" db="UniProtKB">
        <authorList>
            <consortium name="WormBaseParasite"/>
        </authorList>
    </citation>
    <scope>IDENTIFICATION</scope>
</reference>
<dbReference type="Proteomes" id="UP000887574">
    <property type="component" value="Unplaced"/>
</dbReference>
<proteinExistence type="predicted"/>
<protein>
    <submittedName>
        <fullName evidence="2">Uncharacterized protein</fullName>
    </submittedName>
</protein>
<dbReference type="AlphaFoldDB" id="A0A915DC22"/>
<keyword evidence="1" id="KW-1185">Reference proteome</keyword>
<dbReference type="WBParaSite" id="jg18059">
    <property type="protein sequence ID" value="jg18059"/>
    <property type="gene ID" value="jg18059"/>
</dbReference>